<evidence type="ECO:0000313" key="3">
    <source>
        <dbReference type="EMBL" id="OGY88856.1"/>
    </source>
</evidence>
<feature type="region of interest" description="Disordered" evidence="1">
    <location>
        <begin position="143"/>
        <end position="165"/>
    </location>
</feature>
<comment type="caution">
    <text evidence="3">The sequence shown here is derived from an EMBL/GenBank/DDBJ whole genome shotgun (WGS) entry which is preliminary data.</text>
</comment>
<protein>
    <submittedName>
        <fullName evidence="3">Uncharacterized protein</fullName>
    </submittedName>
</protein>
<evidence type="ECO:0000313" key="4">
    <source>
        <dbReference type="Proteomes" id="UP000177817"/>
    </source>
</evidence>
<evidence type="ECO:0000256" key="2">
    <source>
        <dbReference type="SAM" id="SignalP"/>
    </source>
</evidence>
<feature type="chain" id="PRO_5009582080" evidence="2">
    <location>
        <begin position="24"/>
        <end position="217"/>
    </location>
</feature>
<evidence type="ECO:0000256" key="1">
    <source>
        <dbReference type="SAM" id="MobiDB-lite"/>
    </source>
</evidence>
<sequence>MHRLLVALCLALSAGFTCTSAIAADYPEATDLKFYRFCEKGEELFVCGHFSVAVIQLTEDQPSILRHYEAGLDEAGADVHEISLQVGLLVLQYLEQLPEGKRENLAGLSFQLDKLRIENHAAQGLGPQFKGKRIDITIHRMDKVANEPPPEPKKEGQSKQASRKGCRFFTKKITPTWFAINGLTYRGWGPFFGARLSGEQPNPGEIPRVLSPSLCTP</sequence>
<feature type="compositionally biased region" description="Basic and acidic residues" evidence="1">
    <location>
        <begin position="143"/>
        <end position="157"/>
    </location>
</feature>
<organism evidence="3 4">
    <name type="scientific">Candidatus Komeilibacteria bacterium RIFCSPHIGHO2_01_FULL_52_14</name>
    <dbReference type="NCBI Taxonomy" id="1798549"/>
    <lineage>
        <taxon>Bacteria</taxon>
        <taxon>Candidatus Komeiliibacteriota</taxon>
    </lineage>
</organism>
<dbReference type="AlphaFoldDB" id="A0A1G2BJJ3"/>
<proteinExistence type="predicted"/>
<dbReference type="EMBL" id="MHKK01000051">
    <property type="protein sequence ID" value="OGY88856.1"/>
    <property type="molecule type" value="Genomic_DNA"/>
</dbReference>
<feature type="region of interest" description="Disordered" evidence="1">
    <location>
        <begin position="198"/>
        <end position="217"/>
    </location>
</feature>
<name>A0A1G2BJJ3_9BACT</name>
<accession>A0A1G2BJJ3</accession>
<dbReference type="Proteomes" id="UP000177817">
    <property type="component" value="Unassembled WGS sequence"/>
</dbReference>
<reference evidence="3 4" key="1">
    <citation type="journal article" date="2016" name="Nat. Commun.">
        <title>Thousands of microbial genomes shed light on interconnected biogeochemical processes in an aquifer system.</title>
        <authorList>
            <person name="Anantharaman K."/>
            <person name="Brown C.T."/>
            <person name="Hug L.A."/>
            <person name="Sharon I."/>
            <person name="Castelle C.J."/>
            <person name="Probst A.J."/>
            <person name="Thomas B.C."/>
            <person name="Singh A."/>
            <person name="Wilkins M.J."/>
            <person name="Karaoz U."/>
            <person name="Brodie E.L."/>
            <person name="Williams K.H."/>
            <person name="Hubbard S.S."/>
            <person name="Banfield J.F."/>
        </authorList>
    </citation>
    <scope>NUCLEOTIDE SEQUENCE [LARGE SCALE GENOMIC DNA]</scope>
</reference>
<feature type="signal peptide" evidence="2">
    <location>
        <begin position="1"/>
        <end position="23"/>
    </location>
</feature>
<gene>
    <name evidence="3" type="ORF">A2677_02585</name>
</gene>
<keyword evidence="2" id="KW-0732">Signal</keyword>